<protein>
    <submittedName>
        <fullName evidence="1">Uncharacterized protein</fullName>
    </submittedName>
</protein>
<proteinExistence type="predicted"/>
<reference evidence="1 2" key="1">
    <citation type="submission" date="2017-09" db="EMBL/GenBank/DDBJ databases">
        <title>Comparative genomics of rhizobia isolated from Phaseolus vulgaris in China.</title>
        <authorList>
            <person name="Tong W."/>
        </authorList>
    </citation>
    <scope>NUCLEOTIDE SEQUENCE [LARGE SCALE GENOMIC DNA]</scope>
    <source>
        <strain evidence="1 2">L101</strain>
    </source>
</reference>
<evidence type="ECO:0000313" key="1">
    <source>
        <dbReference type="EMBL" id="PCK77577.1"/>
    </source>
</evidence>
<dbReference type="AlphaFoldDB" id="A0A2A5KKQ7"/>
<sequence>MIAHDLPFCAILLNVNVAFAEKVASAVSACLPCAPGSQAKSLERMSGAISPPGPSFGGREMFIHVIGKRAG</sequence>
<keyword evidence="2" id="KW-1185">Reference proteome</keyword>
<evidence type="ECO:0000313" key="2">
    <source>
        <dbReference type="Proteomes" id="UP000218807"/>
    </source>
</evidence>
<comment type="caution">
    <text evidence="1">The sequence shown here is derived from an EMBL/GenBank/DDBJ whole genome shotgun (WGS) entry which is preliminary data.</text>
</comment>
<accession>A0A2A5KKQ7</accession>
<organism evidence="1 2">
    <name type="scientific">Rhizobium sophoriradicis</name>
    <dbReference type="NCBI Taxonomy" id="1535245"/>
    <lineage>
        <taxon>Bacteria</taxon>
        <taxon>Pseudomonadati</taxon>
        <taxon>Pseudomonadota</taxon>
        <taxon>Alphaproteobacteria</taxon>
        <taxon>Hyphomicrobiales</taxon>
        <taxon>Rhizobiaceae</taxon>
        <taxon>Rhizobium/Agrobacterium group</taxon>
        <taxon>Rhizobium</taxon>
    </lineage>
</organism>
<dbReference type="Proteomes" id="UP000218807">
    <property type="component" value="Unassembled WGS sequence"/>
</dbReference>
<gene>
    <name evidence="1" type="ORF">CPT34_29240</name>
</gene>
<dbReference type="EMBL" id="NXDM01000040">
    <property type="protein sequence ID" value="PCK77577.1"/>
    <property type="molecule type" value="Genomic_DNA"/>
</dbReference>
<name>A0A2A5KKQ7_9HYPH</name>